<accession>A0A5P8D6L7</accession>
<proteinExistence type="predicted"/>
<sequence>MTTTTRRAKTRTAMNATRPGQTPKGARPETLDEFSAALDDHLNADVGFADAVRDLWVTRQRLANLESARRETFEHVKTAFHTGTRVVGEFELRETARREPEVYRAVEAAVVKKHAPAAYAAARTLVSRVSVSAPRGSADLVPRDRVPKLPKTVTAEAAVRAYKSDLFSLIKLLKSEEVDLLGRLEKIAAEAGWDGTEQVFADGWKAALKREQFSGERLREIDPDLWDRLAVTKVREQQPRVYLAKRGEVDEAVDLDAE</sequence>
<name>A0A5P8D6L7_9CAUD</name>
<gene>
    <name evidence="2" type="primary">63</name>
    <name evidence="2" type="ORF">SEA_LILMCDREAMY_63</name>
</gene>
<reference evidence="2 3" key="1">
    <citation type="submission" date="2019-08" db="EMBL/GenBank/DDBJ databases">
        <authorList>
            <person name="Lippold A."/>
            <person name="Marlatt M."/>
            <person name="Cooper K."/>
            <person name="Frohnapfel E."/>
            <person name="Glenski M."/>
            <person name="Johnson H."/>
            <person name="Johnson K."/>
            <person name="Tjaden E."/>
            <person name="Troeh S."/>
            <person name="Hayes S."/>
            <person name="Ettinger A.-S.H."/>
            <person name="Ettinger W.F."/>
            <person name="Haydock J."/>
            <person name="Anders K.R."/>
            <person name="Garlena R.A."/>
            <person name="Russell D.A."/>
            <person name="Pope W.H."/>
            <person name="Jacobs-Sera D."/>
            <person name="Hatfull G.F."/>
        </authorList>
    </citation>
    <scope>NUCLEOTIDE SEQUENCE [LARGE SCALE GENOMIC DNA]</scope>
</reference>
<feature type="region of interest" description="Disordered" evidence="1">
    <location>
        <begin position="1"/>
        <end position="28"/>
    </location>
</feature>
<dbReference type="EMBL" id="MN284893">
    <property type="protein sequence ID" value="QFP94683.1"/>
    <property type="molecule type" value="Genomic_DNA"/>
</dbReference>
<dbReference type="GeneID" id="60321033"/>
<evidence type="ECO:0000313" key="3">
    <source>
        <dbReference type="Proteomes" id="UP000325405"/>
    </source>
</evidence>
<organism evidence="2 3">
    <name type="scientific">Mycobacterium phage LilMcDreamy</name>
    <dbReference type="NCBI Taxonomy" id="2652422"/>
    <lineage>
        <taxon>Viruses</taxon>
        <taxon>Duplodnaviria</taxon>
        <taxon>Heunggongvirae</taxon>
        <taxon>Uroviricota</taxon>
        <taxon>Caudoviricetes</taxon>
        <taxon>Bclasvirinae</taxon>
        <taxon>Lilmcdreamyvirus</taxon>
        <taxon>Lilmcdreamyvirus lilmcdreamy</taxon>
    </lineage>
</organism>
<protein>
    <submittedName>
        <fullName evidence="2">Uncharacterized protein</fullName>
    </submittedName>
</protein>
<feature type="compositionally biased region" description="Basic residues" evidence="1">
    <location>
        <begin position="1"/>
        <end position="10"/>
    </location>
</feature>
<dbReference type="RefSeq" id="YP_009949627.1">
    <property type="nucleotide sequence ID" value="NC_051582.1"/>
</dbReference>
<keyword evidence="3" id="KW-1185">Reference proteome</keyword>
<dbReference type="KEGG" id="vg:60321033"/>
<evidence type="ECO:0000313" key="2">
    <source>
        <dbReference type="EMBL" id="QFP94683.1"/>
    </source>
</evidence>
<evidence type="ECO:0000256" key="1">
    <source>
        <dbReference type="SAM" id="MobiDB-lite"/>
    </source>
</evidence>
<dbReference type="Proteomes" id="UP000325405">
    <property type="component" value="Segment"/>
</dbReference>